<evidence type="ECO:0008006" key="3">
    <source>
        <dbReference type="Google" id="ProtNLM"/>
    </source>
</evidence>
<accession>A0ABZ0MAG2</accession>
<sequence>MKKLTLQKKKLKSLSFEGKTLAQNTTPLIAGGSPDPTGVCIHTPQIKCRSEVKQPF</sequence>
<dbReference type="EMBL" id="CP137578">
    <property type="protein sequence ID" value="WOX28672.1"/>
    <property type="molecule type" value="Genomic_DNA"/>
</dbReference>
<dbReference type="RefSeq" id="WP_188249498.1">
    <property type="nucleotide sequence ID" value="NZ_CBCSDF010000013.1"/>
</dbReference>
<dbReference type="Proteomes" id="UP001304419">
    <property type="component" value="Chromosome 1"/>
</dbReference>
<name>A0ABZ0MAG2_9GAMM</name>
<gene>
    <name evidence="1" type="ORF">R5H13_18960</name>
</gene>
<keyword evidence="2" id="KW-1185">Reference proteome</keyword>
<evidence type="ECO:0000313" key="1">
    <source>
        <dbReference type="EMBL" id="WOX28672.1"/>
    </source>
</evidence>
<evidence type="ECO:0000313" key="2">
    <source>
        <dbReference type="Proteomes" id="UP001304419"/>
    </source>
</evidence>
<proteinExistence type="predicted"/>
<reference evidence="1 2" key="1">
    <citation type="submission" date="2023-10" db="EMBL/GenBank/DDBJ databases">
        <title>To unveil natural product biosynthetic capacity in Pseudoalteromonas.</title>
        <authorList>
            <person name="Wang J."/>
        </authorList>
    </citation>
    <scope>NUCLEOTIDE SEQUENCE [LARGE SCALE GENOMIC DNA]</scope>
    <source>
        <strain evidence="1 2">DSM 15914</strain>
    </source>
</reference>
<protein>
    <recommendedName>
        <fullName evidence="3">RiPP</fullName>
    </recommendedName>
</protein>
<organism evidence="1 2">
    <name type="scientific">Pseudoalteromonas maricaloris</name>
    <dbReference type="NCBI Taxonomy" id="184924"/>
    <lineage>
        <taxon>Bacteria</taxon>
        <taxon>Pseudomonadati</taxon>
        <taxon>Pseudomonadota</taxon>
        <taxon>Gammaproteobacteria</taxon>
        <taxon>Alteromonadales</taxon>
        <taxon>Pseudoalteromonadaceae</taxon>
        <taxon>Pseudoalteromonas</taxon>
    </lineage>
</organism>